<dbReference type="RefSeq" id="XP_028472705.1">
    <property type="nucleotide sequence ID" value="XM_028618817.1"/>
</dbReference>
<sequence>MASTSPLSTSPIEAPTGPIALAGAPRPAGAPKPKPRKRVNTAEKRHQHNAIERQRRETLNSKFLVLARLLPSLAACRRPSKSAIVNGSISHLSHQRSQRLLAAKLLRQMAAEREELLAEVNQWRQANGCQPKTTASPWAEEAEEVYQVEKETFGSFASMGGEGGDDQDDQDDEPQDSSSYSDSTMNIEKANLVVGGSFSTGLITPRSSTDMGSTMESSMFAKPAAMSWTGSNFTMAPTMPFNAFMPESADTSSIPSPVGSSSHHSTILTPPSVEQGNMYTMSPASSASPEDTTQASRQPAAQQQQQWTPQQLAFFQQQVQHQQLQRQQQAALAAFAAQPQDMNMGNMFMPNQQLAPQQANLAQLMAMLPQHQQQQQQQQAAAAQPEQIDQWRKLVLGGLLAQTQQADASKLGQGFGFGLQNGWSEQTVGV</sequence>
<protein>
    <recommendedName>
        <fullName evidence="2">BHLH domain-containing protein</fullName>
    </recommendedName>
</protein>
<dbReference type="InterPro" id="IPR036638">
    <property type="entry name" value="HLH_DNA-bd_sf"/>
</dbReference>
<dbReference type="EMBL" id="RSCE01000015">
    <property type="protein sequence ID" value="RSH77558.1"/>
    <property type="molecule type" value="Genomic_DNA"/>
</dbReference>
<feature type="domain" description="BHLH" evidence="2">
    <location>
        <begin position="43"/>
        <end position="95"/>
    </location>
</feature>
<feature type="region of interest" description="Disordered" evidence="1">
    <location>
        <begin position="1"/>
        <end position="55"/>
    </location>
</feature>
<feature type="compositionally biased region" description="Low complexity" evidence="1">
    <location>
        <begin position="17"/>
        <end position="31"/>
    </location>
</feature>
<feature type="region of interest" description="Disordered" evidence="1">
    <location>
        <begin position="248"/>
        <end position="308"/>
    </location>
</feature>
<feature type="compositionally biased region" description="Acidic residues" evidence="1">
    <location>
        <begin position="163"/>
        <end position="175"/>
    </location>
</feature>
<evidence type="ECO:0000313" key="3">
    <source>
        <dbReference type="EMBL" id="RSH77558.1"/>
    </source>
</evidence>
<evidence type="ECO:0000313" key="4">
    <source>
        <dbReference type="Proteomes" id="UP000279236"/>
    </source>
</evidence>
<comment type="caution">
    <text evidence="3">The sequence shown here is derived from an EMBL/GenBank/DDBJ whole genome shotgun (WGS) entry which is preliminary data.</text>
</comment>
<feature type="compositionally biased region" description="Polar residues" evidence="1">
    <location>
        <begin position="268"/>
        <end position="293"/>
    </location>
</feature>
<dbReference type="PROSITE" id="PS50888">
    <property type="entry name" value="BHLH"/>
    <property type="match status" value="1"/>
</dbReference>
<dbReference type="SUPFAM" id="SSF47459">
    <property type="entry name" value="HLH, helix-loop-helix DNA-binding domain"/>
    <property type="match status" value="1"/>
</dbReference>
<dbReference type="GeneID" id="39587658"/>
<evidence type="ECO:0000256" key="1">
    <source>
        <dbReference type="SAM" id="MobiDB-lite"/>
    </source>
</evidence>
<dbReference type="CDD" id="cd00083">
    <property type="entry name" value="bHLH_SF"/>
    <property type="match status" value="1"/>
</dbReference>
<keyword evidence="4" id="KW-1185">Reference proteome</keyword>
<reference evidence="3 4" key="1">
    <citation type="submission" date="2018-11" db="EMBL/GenBank/DDBJ databases">
        <title>Genome sequence of Apiotrichum porosum DSM 27194.</title>
        <authorList>
            <person name="Aliyu H."/>
            <person name="Gorte O."/>
            <person name="Ochsenreither K."/>
        </authorList>
    </citation>
    <scope>NUCLEOTIDE SEQUENCE [LARGE SCALE GENOMIC DNA]</scope>
    <source>
        <strain evidence="3 4">DSM 27194</strain>
    </source>
</reference>
<evidence type="ECO:0000259" key="2">
    <source>
        <dbReference type="PROSITE" id="PS50888"/>
    </source>
</evidence>
<accession>A0A427XFD1</accession>
<dbReference type="Pfam" id="PF00010">
    <property type="entry name" value="HLH"/>
    <property type="match status" value="1"/>
</dbReference>
<organism evidence="3 4">
    <name type="scientific">Apiotrichum porosum</name>
    <dbReference type="NCBI Taxonomy" id="105984"/>
    <lineage>
        <taxon>Eukaryota</taxon>
        <taxon>Fungi</taxon>
        <taxon>Dikarya</taxon>
        <taxon>Basidiomycota</taxon>
        <taxon>Agaricomycotina</taxon>
        <taxon>Tremellomycetes</taxon>
        <taxon>Trichosporonales</taxon>
        <taxon>Trichosporonaceae</taxon>
        <taxon>Apiotrichum</taxon>
    </lineage>
</organism>
<dbReference type="STRING" id="105984.A0A427XFD1"/>
<feature type="compositionally biased region" description="Low complexity" evidence="1">
    <location>
        <begin position="294"/>
        <end position="308"/>
    </location>
</feature>
<dbReference type="GO" id="GO:0046983">
    <property type="term" value="F:protein dimerization activity"/>
    <property type="evidence" value="ECO:0007669"/>
    <property type="project" value="InterPro"/>
</dbReference>
<dbReference type="Gene3D" id="4.10.280.10">
    <property type="entry name" value="Helix-loop-helix DNA-binding domain"/>
    <property type="match status" value="1"/>
</dbReference>
<feature type="compositionally biased region" description="Basic and acidic residues" evidence="1">
    <location>
        <begin position="40"/>
        <end position="55"/>
    </location>
</feature>
<name>A0A427XFD1_9TREE</name>
<feature type="compositionally biased region" description="Polar residues" evidence="1">
    <location>
        <begin position="1"/>
        <end position="11"/>
    </location>
</feature>
<feature type="compositionally biased region" description="Low complexity" evidence="1">
    <location>
        <begin position="251"/>
        <end position="267"/>
    </location>
</feature>
<gene>
    <name evidence="3" type="ORF">EHS24_003115</name>
</gene>
<dbReference type="InterPro" id="IPR011598">
    <property type="entry name" value="bHLH_dom"/>
</dbReference>
<dbReference type="OrthoDB" id="8964853at2759"/>
<feature type="region of interest" description="Disordered" evidence="1">
    <location>
        <begin position="155"/>
        <end position="186"/>
    </location>
</feature>
<dbReference type="AlphaFoldDB" id="A0A427XFD1"/>
<proteinExistence type="predicted"/>
<dbReference type="Proteomes" id="UP000279236">
    <property type="component" value="Unassembled WGS sequence"/>
</dbReference>
<dbReference type="SMART" id="SM00353">
    <property type="entry name" value="HLH"/>
    <property type="match status" value="1"/>
</dbReference>